<dbReference type="PROSITE" id="PS51318">
    <property type="entry name" value="TAT"/>
    <property type="match status" value="1"/>
</dbReference>
<evidence type="ECO:0000313" key="4">
    <source>
        <dbReference type="EMBL" id="RXJ02939.1"/>
    </source>
</evidence>
<feature type="chain" id="PRO_5020695597" evidence="2">
    <location>
        <begin position="36"/>
        <end position="868"/>
    </location>
</feature>
<accession>A0A4V1LGS0</accession>
<keyword evidence="5" id="KW-1185">Reference proteome</keyword>
<dbReference type="Gene3D" id="2.60.40.1220">
    <property type="match status" value="2"/>
</dbReference>
<dbReference type="PANTHER" id="PTHR43308">
    <property type="entry name" value="OUTER MEMBRANE PROTEIN ALPHA-RELATED"/>
    <property type="match status" value="1"/>
</dbReference>
<dbReference type="AlphaFoldDB" id="A0A4V1LGS0"/>
<evidence type="ECO:0000256" key="1">
    <source>
        <dbReference type="ARBA" id="ARBA00022729"/>
    </source>
</evidence>
<dbReference type="InterPro" id="IPR001119">
    <property type="entry name" value="SLH_dom"/>
</dbReference>
<feature type="domain" description="SLH" evidence="3">
    <location>
        <begin position="36"/>
        <end position="96"/>
    </location>
</feature>
<protein>
    <submittedName>
        <fullName evidence="4">S-layer homology domain-containing protein</fullName>
    </submittedName>
</protein>
<dbReference type="Pfam" id="PF00395">
    <property type="entry name" value="SLH"/>
    <property type="match status" value="3"/>
</dbReference>
<sequence length="868" mass="90290">MAYQPKSYRKFLTASVAAAMVATVAAPLAPTSVEAAAPTFSDVVAGQYYTEAVTQMAAAEMINGIGGGKFGTTNELLRRDAAVLFSRSLLWETKDVAAPAFTDVPAGQYYTDAIAKAVELGVITGKTASTFAPNDKLTRGDMAVLLQRALKLTVDPEVEVPFTDIEGKYYTEAVKAVYQAGLTTGATATTFNPTGTVTRAQFATFLYRSELVQENVKAEIKRIEDAKIGEAVVTKVEAKNATQVVVNFNVEVNESSARILANYSINGVNPSGVALNSDKKSVTLTFTNASDVEVSNRVLTVQPVTTAKDSLVSTKLYTTVFSYKDEVKPEIVSVESVTSGNTASTLTIKASEPILAAVLKVNGANVSINFNGSDTATVTGLSLDATKAHTVEIINLTDKATTANITAYTSKTFTPVVDKELPTATLSAQSDKQILVTFSKAMNVNSVTSALQNGVVKNESLAGVTSLTATLVPNSGNKQFLISVTENLFANTNTRTLYVVLPNSIEDSLGNKLTATTTSVTLTKDTVKPAAQGFSVERDANGNVTKLVVDFSEGLAAANAGTLAAPTVIDQNGVLVTSLLGGLTSDAVTAGDKKVKYTVATPGKLTGTYTFNFAGSLVSDRAETPNRSDAFTYNFDFGAGAAAPSTFTLANNAVTNPSGTKNVIQVNFGTPVLGGAVLNSATALSSYTLNGLALPEGTTITLSANREVATITLPSVDSVKANDDTAVFTVANVKAVNGAMLNTAVRTVAIEDNTAPTLTAAQVIGNSIYLTFDEALDPATAADANIAAVLLNYKITSGSNTVVAGSGVATTTVVPNSGNKQLVITFTNTTDTNFNASQTITVETLSTGDLTDANNIKVRAGVKVTATK</sequence>
<dbReference type="EMBL" id="QOUX01000020">
    <property type="protein sequence ID" value="RXJ02939.1"/>
    <property type="molecule type" value="Genomic_DNA"/>
</dbReference>
<dbReference type="OrthoDB" id="2079983at2"/>
<evidence type="ECO:0000256" key="2">
    <source>
        <dbReference type="SAM" id="SignalP"/>
    </source>
</evidence>
<name>A0A4V1LGS0_9BACI</name>
<evidence type="ECO:0000259" key="3">
    <source>
        <dbReference type="PROSITE" id="PS51272"/>
    </source>
</evidence>
<dbReference type="InterPro" id="IPR014755">
    <property type="entry name" value="Cu-Rt/internalin_Ig-like"/>
</dbReference>
<dbReference type="PROSITE" id="PS51272">
    <property type="entry name" value="SLH"/>
    <property type="match status" value="3"/>
</dbReference>
<proteinExistence type="predicted"/>
<feature type="domain" description="SLH" evidence="3">
    <location>
        <begin position="97"/>
        <end position="160"/>
    </location>
</feature>
<evidence type="ECO:0000313" key="5">
    <source>
        <dbReference type="Proteomes" id="UP000290649"/>
    </source>
</evidence>
<dbReference type="InterPro" id="IPR051465">
    <property type="entry name" value="Cell_Envelope_Struct_Comp"/>
</dbReference>
<organism evidence="4 5">
    <name type="scientific">Anaerobacillus alkaliphilus</name>
    <dbReference type="NCBI Taxonomy" id="1548597"/>
    <lineage>
        <taxon>Bacteria</taxon>
        <taxon>Bacillati</taxon>
        <taxon>Bacillota</taxon>
        <taxon>Bacilli</taxon>
        <taxon>Bacillales</taxon>
        <taxon>Bacillaceae</taxon>
        <taxon>Anaerobacillus</taxon>
    </lineage>
</organism>
<gene>
    <name evidence="4" type="ORF">DS745_04970</name>
</gene>
<dbReference type="Proteomes" id="UP000290649">
    <property type="component" value="Unassembled WGS sequence"/>
</dbReference>
<dbReference type="InterPro" id="IPR006311">
    <property type="entry name" value="TAT_signal"/>
</dbReference>
<keyword evidence="1 2" id="KW-0732">Signal</keyword>
<comment type="caution">
    <text evidence="4">The sequence shown here is derived from an EMBL/GenBank/DDBJ whole genome shotgun (WGS) entry which is preliminary data.</text>
</comment>
<feature type="signal peptide" evidence="2">
    <location>
        <begin position="1"/>
        <end position="35"/>
    </location>
</feature>
<reference evidence="4 5" key="1">
    <citation type="journal article" date="2019" name="Int. J. Syst. Evol. Microbiol.">
        <title>Anaerobacillus alkaliphilus sp. nov., a novel alkaliphilic and moderately halophilic bacterium.</title>
        <authorList>
            <person name="Borsodi A.K."/>
            <person name="Aszalos J.M."/>
            <person name="Bihari P."/>
            <person name="Nagy I."/>
            <person name="Schumann P."/>
            <person name="Sproer C."/>
            <person name="Kovacs A.L."/>
            <person name="Boka K."/>
            <person name="Dobosy P."/>
            <person name="Ovari M."/>
            <person name="Szili-Kovacs T."/>
            <person name="Toth E."/>
        </authorList>
    </citation>
    <scope>NUCLEOTIDE SEQUENCE [LARGE SCALE GENOMIC DNA]</scope>
    <source>
        <strain evidence="4 5">B16-10</strain>
    </source>
</reference>
<feature type="domain" description="SLH" evidence="3">
    <location>
        <begin position="161"/>
        <end position="220"/>
    </location>
</feature>
<dbReference type="RefSeq" id="WP_129077174.1">
    <property type="nucleotide sequence ID" value="NZ_QOUX01000020.1"/>
</dbReference>